<reference evidence="4" key="1">
    <citation type="journal article" date="2015" name="Nature">
        <title>Complex archaea that bridge the gap between prokaryotes and eukaryotes.</title>
        <authorList>
            <person name="Spang A."/>
            <person name="Saw J.H."/>
            <person name="Jorgensen S.L."/>
            <person name="Zaremba-Niedzwiedzka K."/>
            <person name="Martijn J."/>
            <person name="Lind A.E."/>
            <person name="van Eijk R."/>
            <person name="Schleper C."/>
            <person name="Guy L."/>
            <person name="Ettema T.J."/>
        </authorList>
    </citation>
    <scope>NUCLEOTIDE SEQUENCE</scope>
</reference>
<dbReference type="GO" id="GO:0003677">
    <property type="term" value="F:DNA binding"/>
    <property type="evidence" value="ECO:0007669"/>
    <property type="project" value="UniProtKB-KW"/>
</dbReference>
<gene>
    <name evidence="4" type="ORF">LCGC14_3087280</name>
</gene>
<name>A0A0F8YJ26_9ZZZZ</name>
<dbReference type="InterPro" id="IPR012295">
    <property type="entry name" value="TBP_dom_sf"/>
</dbReference>
<dbReference type="Gene3D" id="3.30.310.10">
    <property type="entry name" value="TATA-Binding Protein"/>
    <property type="match status" value="1"/>
</dbReference>
<keyword evidence="2" id="KW-0238">DNA-binding</keyword>
<evidence type="ECO:0000313" key="4">
    <source>
        <dbReference type="EMBL" id="KKK54184.1"/>
    </source>
</evidence>
<dbReference type="EMBL" id="LAZR01066125">
    <property type="protein sequence ID" value="KKK54184.1"/>
    <property type="molecule type" value="Genomic_DNA"/>
</dbReference>
<comment type="caution">
    <text evidence="4">The sequence shown here is derived from an EMBL/GenBank/DDBJ whole genome shotgun (WGS) entry which is preliminary data.</text>
</comment>
<keyword evidence="3" id="KW-0804">Transcription</keyword>
<protein>
    <submittedName>
        <fullName evidence="4">Uncharacterized protein</fullName>
    </submittedName>
</protein>
<dbReference type="AlphaFoldDB" id="A0A0F8YJ26"/>
<organism evidence="4">
    <name type="scientific">marine sediment metagenome</name>
    <dbReference type="NCBI Taxonomy" id="412755"/>
    <lineage>
        <taxon>unclassified sequences</taxon>
        <taxon>metagenomes</taxon>
        <taxon>ecological metagenomes</taxon>
    </lineage>
</organism>
<dbReference type="SUPFAM" id="SSF55945">
    <property type="entry name" value="TATA-box binding protein-like"/>
    <property type="match status" value="1"/>
</dbReference>
<comment type="similarity">
    <text evidence="1">Belongs to the TBP family.</text>
</comment>
<dbReference type="GO" id="GO:0006352">
    <property type="term" value="P:DNA-templated transcription initiation"/>
    <property type="evidence" value="ECO:0007669"/>
    <property type="project" value="InterPro"/>
</dbReference>
<feature type="non-terminal residue" evidence="4">
    <location>
        <position position="58"/>
    </location>
</feature>
<evidence type="ECO:0000256" key="2">
    <source>
        <dbReference type="ARBA" id="ARBA00023125"/>
    </source>
</evidence>
<sequence>MLIEAKSNKDTSSLTYTIQNIVLKSSLNVEHDVNLSLLASTINNTQYEKSRFPGLFIR</sequence>
<dbReference type="Pfam" id="PF00352">
    <property type="entry name" value="TBP"/>
    <property type="match status" value="1"/>
</dbReference>
<dbReference type="InterPro" id="IPR000814">
    <property type="entry name" value="TBP"/>
</dbReference>
<evidence type="ECO:0000256" key="1">
    <source>
        <dbReference type="ARBA" id="ARBA00005560"/>
    </source>
</evidence>
<accession>A0A0F8YJ26</accession>
<proteinExistence type="inferred from homology"/>
<evidence type="ECO:0000256" key="3">
    <source>
        <dbReference type="ARBA" id="ARBA00023163"/>
    </source>
</evidence>